<dbReference type="Pfam" id="PF00312">
    <property type="entry name" value="Ribosomal_S15"/>
    <property type="match status" value="1"/>
</dbReference>
<sequence length="89" mass="10136">MSITVEEKGRVMTEFATKKGDTGSPEVQVAILSSRIATLTEHFKLHKKDNHSRRGLLKLVAQRRKLLDYLKGKDESRYTALIAKLGLRR</sequence>
<dbReference type="HAMAP" id="MF_01343_B">
    <property type="entry name" value="Ribosomal_uS15_B"/>
    <property type="match status" value="1"/>
</dbReference>
<dbReference type="Gene3D" id="1.10.287.10">
    <property type="entry name" value="S15/NS1, RNA-binding"/>
    <property type="match status" value="1"/>
</dbReference>
<dbReference type="SMART" id="SM01387">
    <property type="entry name" value="Ribosomal_S15"/>
    <property type="match status" value="1"/>
</dbReference>
<evidence type="ECO:0000313" key="6">
    <source>
        <dbReference type="EMBL" id="MFD1880560.1"/>
    </source>
</evidence>
<gene>
    <name evidence="3 6" type="primary">rpsO</name>
    <name evidence="6" type="ORF">ACFSCT_02375</name>
</gene>
<dbReference type="CDD" id="cd00353">
    <property type="entry name" value="Ribosomal_S15p_S13e"/>
    <property type="match status" value="1"/>
</dbReference>
<name>A0ABW4R4C8_9RHOB</name>
<dbReference type="PANTHER" id="PTHR23321:SF26">
    <property type="entry name" value="SMALL RIBOSOMAL SUBUNIT PROTEIN US15M"/>
    <property type="match status" value="1"/>
</dbReference>
<dbReference type="PROSITE" id="PS00362">
    <property type="entry name" value="RIBOSOMAL_S15"/>
    <property type="match status" value="1"/>
</dbReference>
<dbReference type="PANTHER" id="PTHR23321">
    <property type="entry name" value="RIBOSOMAL PROTEIN S15, BACTERIAL AND ORGANELLAR"/>
    <property type="match status" value="1"/>
</dbReference>
<reference evidence="7" key="1">
    <citation type="journal article" date="2019" name="Int. J. Syst. Evol. Microbiol.">
        <title>The Global Catalogue of Microorganisms (GCM) 10K type strain sequencing project: providing services to taxonomists for standard genome sequencing and annotation.</title>
        <authorList>
            <consortium name="The Broad Institute Genomics Platform"/>
            <consortium name="The Broad Institute Genome Sequencing Center for Infectious Disease"/>
            <person name="Wu L."/>
            <person name="Ma J."/>
        </authorList>
    </citation>
    <scope>NUCLEOTIDE SEQUENCE [LARGE SCALE GENOMIC DNA]</scope>
    <source>
        <strain evidence="7">CCUG 56029</strain>
    </source>
</reference>
<keyword evidence="7" id="KW-1185">Reference proteome</keyword>
<evidence type="ECO:0000256" key="5">
    <source>
        <dbReference type="RuleBase" id="RU004524"/>
    </source>
</evidence>
<comment type="similarity">
    <text evidence="3 4">Belongs to the universal ribosomal protein uS15 family.</text>
</comment>
<dbReference type="NCBIfam" id="TIGR00952">
    <property type="entry name" value="S15_bact"/>
    <property type="match status" value="1"/>
</dbReference>
<proteinExistence type="inferred from homology"/>
<evidence type="ECO:0000256" key="4">
    <source>
        <dbReference type="RuleBase" id="RU003919"/>
    </source>
</evidence>
<dbReference type="InterPro" id="IPR000589">
    <property type="entry name" value="Ribosomal_uS15"/>
</dbReference>
<comment type="subunit">
    <text evidence="3">Part of the 30S ribosomal subunit. Forms a bridge to the 50S subunit in the 70S ribosome, contacting the 23S rRNA.</text>
</comment>
<protein>
    <recommendedName>
        <fullName evidence="3">Small ribosomal subunit protein uS15</fullName>
    </recommendedName>
</protein>
<dbReference type="EMBL" id="JBHUEN010000006">
    <property type="protein sequence ID" value="MFD1880560.1"/>
    <property type="molecule type" value="Genomic_DNA"/>
</dbReference>
<dbReference type="Proteomes" id="UP001597213">
    <property type="component" value="Unassembled WGS sequence"/>
</dbReference>
<evidence type="ECO:0000256" key="2">
    <source>
        <dbReference type="ARBA" id="ARBA00023274"/>
    </source>
</evidence>
<accession>A0ABW4R4C8</accession>
<dbReference type="GO" id="GO:0005840">
    <property type="term" value="C:ribosome"/>
    <property type="evidence" value="ECO:0007669"/>
    <property type="project" value="UniProtKB-KW"/>
</dbReference>
<evidence type="ECO:0000256" key="1">
    <source>
        <dbReference type="ARBA" id="ARBA00022980"/>
    </source>
</evidence>
<organism evidence="6 7">
    <name type="scientific">Paracoccus pacificus</name>
    <dbReference type="NCBI Taxonomy" id="1463598"/>
    <lineage>
        <taxon>Bacteria</taxon>
        <taxon>Pseudomonadati</taxon>
        <taxon>Pseudomonadota</taxon>
        <taxon>Alphaproteobacteria</taxon>
        <taxon>Rhodobacterales</taxon>
        <taxon>Paracoccaceae</taxon>
        <taxon>Paracoccus</taxon>
    </lineage>
</organism>
<comment type="function">
    <text evidence="3">Forms an intersubunit bridge (bridge B4) with the 23S rRNA of the 50S subunit in the ribosome.</text>
</comment>
<dbReference type="SUPFAM" id="SSF47060">
    <property type="entry name" value="S15/NS1 RNA-binding domain"/>
    <property type="match status" value="1"/>
</dbReference>
<dbReference type="InterPro" id="IPR005290">
    <property type="entry name" value="Ribosomal_uS15_bac-type"/>
</dbReference>
<evidence type="ECO:0000313" key="7">
    <source>
        <dbReference type="Proteomes" id="UP001597213"/>
    </source>
</evidence>
<keyword evidence="3 5" id="KW-0699">rRNA-binding</keyword>
<keyword evidence="3 5" id="KW-0694">RNA-binding</keyword>
<keyword evidence="2 3" id="KW-0687">Ribonucleoprotein</keyword>
<comment type="caution">
    <text evidence="6">The sequence shown here is derived from an EMBL/GenBank/DDBJ whole genome shotgun (WGS) entry which is preliminary data.</text>
</comment>
<dbReference type="Gene3D" id="6.10.250.3130">
    <property type="match status" value="1"/>
</dbReference>
<evidence type="ECO:0000256" key="3">
    <source>
        <dbReference type="HAMAP-Rule" id="MF_01343"/>
    </source>
</evidence>
<keyword evidence="1 3" id="KW-0689">Ribosomal protein</keyword>
<comment type="function">
    <text evidence="3 5">One of the primary rRNA binding proteins, it binds directly to 16S rRNA where it helps nucleate assembly of the platform of the 30S subunit by binding and bridging several RNA helices of the 16S rRNA.</text>
</comment>
<dbReference type="InterPro" id="IPR009068">
    <property type="entry name" value="uS15_NS1_RNA-bd_sf"/>
</dbReference>
<dbReference type="RefSeq" id="WP_379139833.1">
    <property type="nucleotide sequence ID" value="NZ_JBHUEN010000006.1"/>
</dbReference>